<dbReference type="SUPFAM" id="SSF159006">
    <property type="entry name" value="YopX-like"/>
    <property type="match status" value="1"/>
</dbReference>
<dbReference type="RefSeq" id="WP_025706348.1">
    <property type="nucleotide sequence ID" value="NZ_CP009287.1"/>
</dbReference>
<dbReference type="Gene3D" id="2.30.30.290">
    <property type="entry name" value="YopX-like domains"/>
    <property type="match status" value="1"/>
</dbReference>
<evidence type="ECO:0000259" key="1">
    <source>
        <dbReference type="Pfam" id="PF09643"/>
    </source>
</evidence>
<gene>
    <name evidence="2" type="ORF">PGRAT_24150</name>
</gene>
<proteinExistence type="predicted"/>
<dbReference type="Pfam" id="PF09643">
    <property type="entry name" value="YopX"/>
    <property type="match status" value="1"/>
</dbReference>
<protein>
    <recommendedName>
        <fullName evidence="1">YopX protein domain-containing protein</fullName>
    </recommendedName>
</protein>
<dbReference type="InterPro" id="IPR019096">
    <property type="entry name" value="YopX_protein"/>
</dbReference>
<dbReference type="InterPro" id="IPR023385">
    <property type="entry name" value="YopX-like_C"/>
</dbReference>
<evidence type="ECO:0000313" key="3">
    <source>
        <dbReference type="Proteomes" id="UP000029500"/>
    </source>
</evidence>
<feature type="domain" description="YopX protein" evidence="1">
    <location>
        <begin position="21"/>
        <end position="119"/>
    </location>
</feature>
<dbReference type="Proteomes" id="UP000029500">
    <property type="component" value="Chromosome"/>
</dbReference>
<dbReference type="EMBL" id="CP009287">
    <property type="protein sequence ID" value="AIQ70377.1"/>
    <property type="molecule type" value="Genomic_DNA"/>
</dbReference>
<dbReference type="STRING" id="189425.PGRAT_24150"/>
<dbReference type="KEGG" id="pgm:PGRAT_24150"/>
<reference evidence="2 3" key="1">
    <citation type="submission" date="2014-08" db="EMBL/GenBank/DDBJ databases">
        <title>Comparative genomics of the Paenibacillus odorifer group.</title>
        <authorList>
            <person name="den Bakker H.C."/>
            <person name="Tsai Y.-C."/>
            <person name="Martin N."/>
            <person name="Korlach J."/>
            <person name="Wiedmann M."/>
        </authorList>
    </citation>
    <scope>NUCLEOTIDE SEQUENCE [LARGE SCALE GENOMIC DNA]</scope>
    <source>
        <strain evidence="2 3">DSM 15220</strain>
    </source>
</reference>
<dbReference type="NCBIfam" id="TIGR01671">
    <property type="entry name" value="phage_TIGR01671"/>
    <property type="match status" value="1"/>
</dbReference>
<accession>A0A089MAR4</accession>
<organism evidence="2 3">
    <name type="scientific">Paenibacillus graminis</name>
    <dbReference type="NCBI Taxonomy" id="189425"/>
    <lineage>
        <taxon>Bacteria</taxon>
        <taxon>Bacillati</taxon>
        <taxon>Bacillota</taxon>
        <taxon>Bacilli</taxon>
        <taxon>Bacillales</taxon>
        <taxon>Paenibacillaceae</taxon>
        <taxon>Paenibacillus</taxon>
    </lineage>
</organism>
<keyword evidence="3" id="KW-1185">Reference proteome</keyword>
<dbReference type="OrthoDB" id="1809393at2"/>
<dbReference type="AlphaFoldDB" id="A0A089MAR4"/>
<evidence type="ECO:0000313" key="2">
    <source>
        <dbReference type="EMBL" id="AIQ70377.1"/>
    </source>
</evidence>
<sequence>MGREIKFKIWLPGIKKMSYEHTLEELMNWGTKEWTNGTAVFLQYTGLKDKNGREIYEGDIVQHEDFSIGCTVDLNIIGVVKMVDGSWCVERGDNGEYLFTETGTNEVIGSIFENPELLEV</sequence>
<name>A0A089MAR4_9BACL</name>
<dbReference type="HOGENOM" id="CLU_107462_5_1_9"/>
<dbReference type="InterPro" id="IPR010024">
    <property type="entry name" value="CHP16711"/>
</dbReference>